<dbReference type="PANTHER" id="PTHR21666">
    <property type="entry name" value="PEPTIDASE-RELATED"/>
    <property type="match status" value="1"/>
</dbReference>
<name>A0A3L8Q2A9_9GAMM</name>
<accession>A0A3L8Q2A9</accession>
<dbReference type="EMBL" id="QZEI01000001">
    <property type="protein sequence ID" value="RLV61755.1"/>
    <property type="molecule type" value="Genomic_DNA"/>
</dbReference>
<dbReference type="AlphaFoldDB" id="A0A3L8Q2A9"/>
<dbReference type="InterPro" id="IPR050570">
    <property type="entry name" value="Cell_wall_metabolism_enzyme"/>
</dbReference>
<feature type="domain" description="LysM" evidence="2">
    <location>
        <begin position="44"/>
        <end position="88"/>
    </location>
</feature>
<evidence type="ECO:0000256" key="1">
    <source>
        <dbReference type="ARBA" id="ARBA00038420"/>
    </source>
</evidence>
<dbReference type="GO" id="GO:0032153">
    <property type="term" value="C:cell division site"/>
    <property type="evidence" value="ECO:0007669"/>
    <property type="project" value="TreeGrafter"/>
</dbReference>
<evidence type="ECO:0000313" key="3">
    <source>
        <dbReference type="EMBL" id="RLV61755.1"/>
    </source>
</evidence>
<dbReference type="Proteomes" id="UP000281474">
    <property type="component" value="Unassembled WGS sequence"/>
</dbReference>
<protein>
    <submittedName>
        <fullName evidence="3">LysM peptidoglycan-binding domain-containing protein</fullName>
    </submittedName>
</protein>
<proteinExistence type="inferred from homology"/>
<dbReference type="SMART" id="SM00257">
    <property type="entry name" value="LysM"/>
    <property type="match status" value="1"/>
</dbReference>
<dbReference type="InterPro" id="IPR018392">
    <property type="entry name" value="LysM"/>
</dbReference>
<dbReference type="PANTHER" id="PTHR21666:SF263">
    <property type="entry name" value="MUREIN HYDROLASE ACTIVATOR NLPD"/>
    <property type="match status" value="1"/>
</dbReference>
<evidence type="ECO:0000313" key="4">
    <source>
        <dbReference type="Proteomes" id="UP000281474"/>
    </source>
</evidence>
<dbReference type="GO" id="GO:0004222">
    <property type="term" value="F:metalloendopeptidase activity"/>
    <property type="evidence" value="ECO:0007669"/>
    <property type="project" value="TreeGrafter"/>
</dbReference>
<dbReference type="CDD" id="cd00118">
    <property type="entry name" value="LysM"/>
    <property type="match status" value="1"/>
</dbReference>
<dbReference type="Gene3D" id="3.10.350.10">
    <property type="entry name" value="LysM domain"/>
    <property type="match status" value="1"/>
</dbReference>
<dbReference type="Pfam" id="PF01551">
    <property type="entry name" value="Peptidase_M23"/>
    <property type="match status" value="1"/>
</dbReference>
<comment type="similarity">
    <text evidence="1">Belongs to the E.coli NlpD/Haemophilus LppB family.</text>
</comment>
<organism evidence="3 4">
    <name type="scientific">Parashewanella curva</name>
    <dbReference type="NCBI Taxonomy" id="2338552"/>
    <lineage>
        <taxon>Bacteria</taxon>
        <taxon>Pseudomonadati</taxon>
        <taxon>Pseudomonadota</taxon>
        <taxon>Gammaproteobacteria</taxon>
        <taxon>Alteromonadales</taxon>
        <taxon>Shewanellaceae</taxon>
        <taxon>Parashewanella</taxon>
    </lineage>
</organism>
<dbReference type="PROSITE" id="PS51782">
    <property type="entry name" value="LYSM"/>
    <property type="match status" value="1"/>
</dbReference>
<dbReference type="Pfam" id="PF01476">
    <property type="entry name" value="LysM"/>
    <property type="match status" value="1"/>
</dbReference>
<dbReference type="InterPro" id="IPR036779">
    <property type="entry name" value="LysM_dom_sf"/>
</dbReference>
<evidence type="ECO:0000259" key="2">
    <source>
        <dbReference type="PROSITE" id="PS51782"/>
    </source>
</evidence>
<keyword evidence="4" id="KW-1185">Reference proteome</keyword>
<dbReference type="InterPro" id="IPR016047">
    <property type="entry name" value="M23ase_b-sheet_dom"/>
</dbReference>
<reference evidence="3 4" key="1">
    <citation type="submission" date="2018-09" db="EMBL/GenBank/DDBJ databases">
        <title>Phylogeny of the Shewanellaceae, and recommendation for two new genera, Pseudoshewanella and Parashewanella.</title>
        <authorList>
            <person name="Wang G."/>
        </authorList>
    </citation>
    <scope>NUCLEOTIDE SEQUENCE [LARGE SCALE GENOMIC DNA]</scope>
    <source>
        <strain evidence="3 4">C51</strain>
    </source>
</reference>
<dbReference type="InterPro" id="IPR011055">
    <property type="entry name" value="Dup_hybrid_motif"/>
</dbReference>
<gene>
    <name evidence="3" type="ORF">D5018_00020</name>
</gene>
<dbReference type="Gene3D" id="2.70.70.10">
    <property type="entry name" value="Glucose Permease (Domain IIA)"/>
    <property type="match status" value="1"/>
</dbReference>
<dbReference type="OrthoDB" id="9795421at2"/>
<dbReference type="CDD" id="cd12797">
    <property type="entry name" value="M23_peptidase"/>
    <property type="match status" value="1"/>
</dbReference>
<dbReference type="SUPFAM" id="SSF51261">
    <property type="entry name" value="Duplicated hybrid motif"/>
    <property type="match status" value="1"/>
</dbReference>
<sequence length="291" mass="32458">MRIVLLIAIALLSVGCSYRSDRPAPVSSLTSYNTGYEKGSIKGSRYKVKRGDTLYSIAFGANRDFKQLAIWNKLPKPYTIYPGQIIKLNKPSIPKKNYNRKVKNTKKSVSKVAKNVKNLPSKNTKENSSKKILAKNNQAAYSVTVQQQKNNKAPAQKSRASQKIDSRKKVERWVWPYEGKIIARFSSKAQGNKGIKFSGRRGDSIKAAANGKVVYAGNALRGYGNLVIINHNNNYLSAYAHADKILVKEKQQVKAGQTVATMGSTGTNRVMLHFEIRYHGKSVNPLHYLPK</sequence>
<dbReference type="PROSITE" id="PS51257">
    <property type="entry name" value="PROKAR_LIPOPROTEIN"/>
    <property type="match status" value="1"/>
</dbReference>
<dbReference type="GO" id="GO:0009279">
    <property type="term" value="C:cell outer membrane"/>
    <property type="evidence" value="ECO:0007669"/>
    <property type="project" value="TreeGrafter"/>
</dbReference>
<comment type="caution">
    <text evidence="3">The sequence shown here is derived from an EMBL/GenBank/DDBJ whole genome shotgun (WGS) entry which is preliminary data.</text>
</comment>